<organism evidence="2 3">
    <name type="scientific">Tilletia horrida</name>
    <dbReference type="NCBI Taxonomy" id="155126"/>
    <lineage>
        <taxon>Eukaryota</taxon>
        <taxon>Fungi</taxon>
        <taxon>Dikarya</taxon>
        <taxon>Basidiomycota</taxon>
        <taxon>Ustilaginomycotina</taxon>
        <taxon>Exobasidiomycetes</taxon>
        <taxon>Tilletiales</taxon>
        <taxon>Tilletiaceae</taxon>
        <taxon>Tilletia</taxon>
    </lineage>
</organism>
<dbReference type="PANTHER" id="PTHR47431">
    <property type="entry name" value="ZN(II)2CYS6 TRANSCRIPTION FACTOR (EUROFUNG)-RELATED"/>
    <property type="match status" value="1"/>
</dbReference>
<dbReference type="PANTHER" id="PTHR47431:SF1">
    <property type="entry name" value="ZN(II)2CYS6 TRANSCRIPTION FACTOR (EUROFUNG)"/>
    <property type="match status" value="1"/>
</dbReference>
<gene>
    <name evidence="2" type="ORF">OC846_002985</name>
</gene>
<dbReference type="EMBL" id="JAPDMZ010000066">
    <property type="protein sequence ID" value="KAK0552234.1"/>
    <property type="molecule type" value="Genomic_DNA"/>
</dbReference>
<name>A0AAN6GR00_9BASI</name>
<evidence type="ECO:0008006" key="4">
    <source>
        <dbReference type="Google" id="ProtNLM"/>
    </source>
</evidence>
<accession>A0AAN6GR00</accession>
<keyword evidence="3" id="KW-1185">Reference proteome</keyword>
<feature type="region of interest" description="Disordered" evidence="1">
    <location>
        <begin position="88"/>
        <end position="110"/>
    </location>
</feature>
<dbReference type="Proteomes" id="UP001176517">
    <property type="component" value="Unassembled WGS sequence"/>
</dbReference>
<comment type="caution">
    <text evidence="2">The sequence shown here is derived from an EMBL/GenBank/DDBJ whole genome shotgun (WGS) entry which is preliminary data.</text>
</comment>
<evidence type="ECO:0000256" key="1">
    <source>
        <dbReference type="SAM" id="MobiDB-lite"/>
    </source>
</evidence>
<sequence>MACLHCREAQTPQGNVVDSSRTNFVSFGINGLDSDIPALIVPEQPNTAVQQQSYPSNVIQRYGEDRCSGCKAGHRVCIWVPKARLGRPRKRARASDTGQGADSPEHTPPQLTTARDELAIYQTSTSHQTLSSPDAPASAALTQAEQDFQSLLSIFQSSPKDHQQLHTFGLAQASNPTLEETYLNAFFNHAGHFCAILGNPLRFKAKVQELHVASNGLLLDDFQQRQLQALSACVAVAVALGAHLCTTPDRASPQLKAELLANARNQVQACILNPPTNPITSHHTLIATAIHHIQAMIIASHLEYGLGNPAAARTALDSARNVALYHQLQHFDKEPDFLEHLIASNAADNSALADLNVPPLAPRLHAHLPGLMGQVDVVDDVRRVWWELCVLDAILDVATGASTATCLLSTHATRDTLFPQGDAGADGLEAEKVATQTRIRAATVLVECTQPITNQAASRLVRLDALSTIISNMTVEAHHQWRTAPSPSSREASLMAFVMLHAARIQLYRLAALPEISFQLTSCSFEVKDRPATSPISPSSLHFTSETLSPELNVALAREVGIPQATQKIVESADAIMDMLRNEHQRLPFEARHSLLVGHSPFLSCSQVAAAWGYTVSAAIMRTELDSQAVGQVFSGSEAALSTLWRHRAILSNLSAALDSLQSVASLWPITAKMAEEVRGCRALVERTGSVGLL</sequence>
<protein>
    <recommendedName>
        <fullName evidence="4">Transcription factor domain-containing protein</fullName>
    </recommendedName>
</protein>
<proteinExistence type="predicted"/>
<evidence type="ECO:0000313" key="2">
    <source>
        <dbReference type="EMBL" id="KAK0552234.1"/>
    </source>
</evidence>
<reference evidence="2" key="1">
    <citation type="journal article" date="2023" name="PhytoFront">
        <title>Draft Genome Resources of Seven Strains of Tilletia horrida, Causal Agent of Kernel Smut of Rice.</title>
        <authorList>
            <person name="Khanal S."/>
            <person name="Antony Babu S."/>
            <person name="Zhou X.G."/>
        </authorList>
    </citation>
    <scope>NUCLEOTIDE SEQUENCE</scope>
    <source>
        <strain evidence="2">TX6</strain>
    </source>
</reference>
<dbReference type="AlphaFoldDB" id="A0AAN6GR00"/>
<evidence type="ECO:0000313" key="3">
    <source>
        <dbReference type="Proteomes" id="UP001176517"/>
    </source>
</evidence>